<dbReference type="InterPro" id="IPR005049">
    <property type="entry name" value="STL-like"/>
</dbReference>
<dbReference type="Proteomes" id="UP001283361">
    <property type="component" value="Unassembled WGS sequence"/>
</dbReference>
<protein>
    <submittedName>
        <fullName evidence="2">Uncharacterized protein</fullName>
    </submittedName>
</protein>
<comment type="caution">
    <text evidence="2">The sequence shown here is derived from an EMBL/GenBank/DDBJ whole genome shotgun (WGS) entry which is preliminary data.</text>
</comment>
<evidence type="ECO:0000313" key="2">
    <source>
        <dbReference type="EMBL" id="KAK3747352.1"/>
    </source>
</evidence>
<keyword evidence="1" id="KW-0812">Transmembrane</keyword>
<feature type="transmembrane region" description="Helical" evidence="1">
    <location>
        <begin position="159"/>
        <end position="181"/>
    </location>
</feature>
<evidence type="ECO:0000313" key="3">
    <source>
        <dbReference type="Proteomes" id="UP001283361"/>
    </source>
</evidence>
<organism evidence="2 3">
    <name type="scientific">Elysia crispata</name>
    <name type="common">lettuce slug</name>
    <dbReference type="NCBI Taxonomy" id="231223"/>
    <lineage>
        <taxon>Eukaryota</taxon>
        <taxon>Metazoa</taxon>
        <taxon>Spiralia</taxon>
        <taxon>Lophotrochozoa</taxon>
        <taxon>Mollusca</taxon>
        <taxon>Gastropoda</taxon>
        <taxon>Heterobranchia</taxon>
        <taxon>Euthyneura</taxon>
        <taxon>Panpulmonata</taxon>
        <taxon>Sacoglossa</taxon>
        <taxon>Placobranchoidea</taxon>
        <taxon>Plakobranchidae</taxon>
        <taxon>Elysia</taxon>
    </lineage>
</organism>
<keyword evidence="1" id="KW-1133">Transmembrane helix</keyword>
<dbReference type="PANTHER" id="PTHR31362:SF0">
    <property type="entry name" value="EXOSTOSIN DOMAIN-CONTAINING PROTEIN-RELATED"/>
    <property type="match status" value="1"/>
</dbReference>
<dbReference type="Pfam" id="PF03385">
    <property type="entry name" value="STELLO"/>
    <property type="match status" value="1"/>
</dbReference>
<proteinExistence type="predicted"/>
<gene>
    <name evidence="2" type="ORF">RRG08_059594</name>
</gene>
<dbReference type="AlphaFoldDB" id="A0AAE0YIN0"/>
<dbReference type="PANTHER" id="PTHR31362">
    <property type="entry name" value="GLYCOSYLTRANSFERASE STELLO1-RELATED"/>
    <property type="match status" value="1"/>
</dbReference>
<accession>A0AAE0YIN0</accession>
<keyword evidence="1" id="KW-0472">Membrane</keyword>
<keyword evidence="3" id="KW-1185">Reference proteome</keyword>
<dbReference type="EMBL" id="JAWDGP010006090">
    <property type="protein sequence ID" value="KAK3747352.1"/>
    <property type="molecule type" value="Genomic_DNA"/>
</dbReference>
<reference evidence="2" key="1">
    <citation type="journal article" date="2023" name="G3 (Bethesda)">
        <title>A reference genome for the long-term kleptoplast-retaining sea slug Elysia crispata morphotype clarki.</title>
        <authorList>
            <person name="Eastman K.E."/>
            <person name="Pendleton A.L."/>
            <person name="Shaikh M.A."/>
            <person name="Suttiyut T."/>
            <person name="Ogas R."/>
            <person name="Tomko P."/>
            <person name="Gavelis G."/>
            <person name="Widhalm J.R."/>
            <person name="Wisecaver J.H."/>
        </authorList>
    </citation>
    <scope>NUCLEOTIDE SEQUENCE</scope>
    <source>
        <strain evidence="2">ECLA1</strain>
    </source>
</reference>
<name>A0AAE0YIN0_9GAST</name>
<sequence>MCVIALCASVNCGPPLILSAPAPLRRLSYIEDMSVDKTSAKLLPTPPPPPECHDSDVAIYSFKKGDSNGQASGGSCTQRDVFWKDLNNSPPVEESLNTKVNVSVWQERRGPRNETEMTTSRILGLTQITMTNTNEALEGFNMVRTLQSRLGKKHQVLKLVFMATLISIVGLGLYITSFVSIEPVAMSQLTKDSMRPRPVSQFGHWIVITTVAPPTADVMHMASLPGWRIVVVGDEKTPKNWSYPNCVYLSLSDQSALGFELTARLPVRSYSRKNLGYLYAVLHGAKVIFDTDDDNRPLDSLKSFAYSPKTAGLVVDNQDRNVFNPYHHFGQSTLWPRGFPLTAINNQRSYGLYRLSAEVRTPIIQQGIVAGDPDLDAIFRITRKGVAPVFDVTYDPVSPAVFLPAGTYSPFNSQNTFFLHKAFWALFLPTTTAFRVCDIWRGYWAQRLAWEIGGSLGFPAANAYQSRNAHSYLDDALEETQMYFQTERLLDFLSSWVCPKHLSFFECVQRLSWDMSRENFWGEKDAENIELWIKDLLSVGYPEPERVVSVLRPCKRVNSSSLFLSNTCKQPIMAGFNDAKSSPFLFFPTEHKAPSLDVHKENSFSSLTIDLRRVIEVCPRLTKTPVRLQKIPEAMTFFQDVLLIITFNFPHYPNLRFIEAAYRSTFLNIAYCGSNVHLFQHHMHDIGRNLTLIEASLDKGSLGYICILKAITAGFRVAGYLVTGDDVLLNFWSFNGFNKTNIWMTTDAIFPLLDKDKNWIWWTSKYGQRALTKAKYELAKVKPPPGIISPQEHREMTRQNSGAEGTVFRGMSDTYYVPARFAPHVKWYLSLFLKHRVFLEIAVPVVMYGLQPREMIEKISGNNIWYRDREFPWKFFNPLQQYLHPVKFTNKQTQYGFCDNYIPFVLNYTIGINIDSFKRTDPSHV</sequence>
<evidence type="ECO:0000256" key="1">
    <source>
        <dbReference type="SAM" id="Phobius"/>
    </source>
</evidence>